<evidence type="ECO:0000256" key="16">
    <source>
        <dbReference type="ARBA" id="ARBA00048679"/>
    </source>
</evidence>
<comment type="catalytic activity">
    <reaction evidence="16">
        <text>L-seryl-[protein] + ATP = O-phospho-L-seryl-[protein] + ADP + H(+)</text>
        <dbReference type="Rhea" id="RHEA:17989"/>
        <dbReference type="Rhea" id="RHEA-COMP:9863"/>
        <dbReference type="Rhea" id="RHEA-COMP:11604"/>
        <dbReference type="ChEBI" id="CHEBI:15378"/>
        <dbReference type="ChEBI" id="CHEBI:29999"/>
        <dbReference type="ChEBI" id="CHEBI:30616"/>
        <dbReference type="ChEBI" id="CHEBI:83421"/>
        <dbReference type="ChEBI" id="CHEBI:456216"/>
        <dbReference type="EC" id="2.7.11.1"/>
    </reaction>
</comment>
<evidence type="ECO:0000259" key="20">
    <source>
        <dbReference type="PROSITE" id="PS50089"/>
    </source>
</evidence>
<evidence type="ECO:0000256" key="3">
    <source>
        <dbReference type="ARBA" id="ARBA00004906"/>
    </source>
</evidence>
<evidence type="ECO:0000256" key="15">
    <source>
        <dbReference type="ARBA" id="ARBA00047899"/>
    </source>
</evidence>
<dbReference type="SUPFAM" id="SSF57850">
    <property type="entry name" value="RING/U-box"/>
    <property type="match status" value="1"/>
</dbReference>
<evidence type="ECO:0000313" key="21">
    <source>
        <dbReference type="EMBL" id="KAK4745283.1"/>
    </source>
</evidence>
<dbReference type="GO" id="GO:0016020">
    <property type="term" value="C:membrane"/>
    <property type="evidence" value="ECO:0007669"/>
    <property type="project" value="UniProtKB-SubCell"/>
</dbReference>
<comment type="caution">
    <text evidence="21">The sequence shown here is derived from an EMBL/GenBank/DDBJ whole genome shotgun (WGS) entry which is preliminary data.</text>
</comment>
<keyword evidence="4" id="KW-0808">Transferase</keyword>
<evidence type="ECO:0000256" key="7">
    <source>
        <dbReference type="ARBA" id="ARBA00022729"/>
    </source>
</evidence>
<dbReference type="Pfam" id="PF13947">
    <property type="entry name" value="GUB_WAK_bind"/>
    <property type="match status" value="1"/>
</dbReference>
<keyword evidence="12 19" id="KW-0472">Membrane</keyword>
<dbReference type="Pfam" id="PF13639">
    <property type="entry name" value="zf-RING_2"/>
    <property type="match status" value="1"/>
</dbReference>
<organism evidence="21 22">
    <name type="scientific">Trapa incisa</name>
    <dbReference type="NCBI Taxonomy" id="236973"/>
    <lineage>
        <taxon>Eukaryota</taxon>
        <taxon>Viridiplantae</taxon>
        <taxon>Streptophyta</taxon>
        <taxon>Embryophyta</taxon>
        <taxon>Tracheophyta</taxon>
        <taxon>Spermatophyta</taxon>
        <taxon>Magnoliopsida</taxon>
        <taxon>eudicotyledons</taxon>
        <taxon>Gunneridae</taxon>
        <taxon>Pentapetalae</taxon>
        <taxon>rosids</taxon>
        <taxon>malvids</taxon>
        <taxon>Myrtales</taxon>
        <taxon>Lythraceae</taxon>
        <taxon>Trapa</taxon>
    </lineage>
</organism>
<evidence type="ECO:0000313" key="22">
    <source>
        <dbReference type="Proteomes" id="UP001345219"/>
    </source>
</evidence>
<evidence type="ECO:0000256" key="18">
    <source>
        <dbReference type="SAM" id="MobiDB-lite"/>
    </source>
</evidence>
<sequence length="416" mass="46302">MGTHTLLCLPDACILMSNFVILLYLLFVFPGMISAHPCSTVFCSQKSSIPIRFPFSLESNPHHQDCGYPGFSLKCTGLGKTVLKIPRSGEFFLRDVSYAKQQIWLYDPGNCLPARLMKLNLSGSPFSCPHHLEFTFLSCPKNQTSESGIIDCLSNNRDVVLATYNKLWADLMTSLYCKIIGTAQVPISQRIRPSRGYLIDLNKDIPLSWHDPDCKTCESKRGVCSFKSNSTKKIGCSNMKSDNKAHLIAMVVTLSITLPTFACGLGIWCHRNKRRSSRSSTSDQAVAHPAFSVSRQGFLGFSSLPPPPPPPPPPPDRDDNSGTSQRGVTSQSTDVPAHLAEMIIQSFPKLVVGDSRHMTRPNGNDDVCAICRSKYRQKDILKILPRCDHCFHAKCVDDWLRIKIECPICRNSTFFP</sequence>
<feature type="domain" description="RING-type" evidence="20">
    <location>
        <begin position="368"/>
        <end position="410"/>
    </location>
</feature>
<evidence type="ECO:0000256" key="9">
    <source>
        <dbReference type="ARBA" id="ARBA00022786"/>
    </source>
</evidence>
<comment type="subcellular location">
    <subcellularLocation>
        <location evidence="2">Membrane</location>
        <topology evidence="2">Single-pass membrane protein</topology>
    </subcellularLocation>
</comment>
<evidence type="ECO:0000256" key="17">
    <source>
        <dbReference type="PROSITE-ProRule" id="PRU00175"/>
    </source>
</evidence>
<dbReference type="InterPro" id="IPR032872">
    <property type="entry name" value="WAK_assoc_C"/>
</dbReference>
<comment type="catalytic activity">
    <reaction evidence="1">
        <text>S-ubiquitinyl-[E2 ubiquitin-conjugating enzyme]-L-cysteine + [acceptor protein]-L-lysine = [E2 ubiquitin-conjugating enzyme]-L-cysteine + N(6)-ubiquitinyl-[acceptor protein]-L-lysine.</text>
        <dbReference type="EC" id="2.3.2.27"/>
    </reaction>
</comment>
<evidence type="ECO:0000256" key="2">
    <source>
        <dbReference type="ARBA" id="ARBA00004167"/>
    </source>
</evidence>
<evidence type="ECO:0000256" key="8">
    <source>
        <dbReference type="ARBA" id="ARBA00022771"/>
    </source>
</evidence>
<feature type="compositionally biased region" description="Polar residues" evidence="18">
    <location>
        <begin position="321"/>
        <end position="332"/>
    </location>
</feature>
<evidence type="ECO:0000256" key="5">
    <source>
        <dbReference type="ARBA" id="ARBA00022692"/>
    </source>
</evidence>
<dbReference type="InterPro" id="IPR025287">
    <property type="entry name" value="WAK_GUB"/>
</dbReference>
<keyword evidence="11 19" id="KW-1133">Transmembrane helix</keyword>
<dbReference type="PANTHER" id="PTHR46279:SF2">
    <property type="entry name" value="RING-H2 FINGER PROTEIN ATL21A-RELATED"/>
    <property type="match status" value="1"/>
</dbReference>
<keyword evidence="9" id="KW-0833">Ubl conjugation pathway</keyword>
<dbReference type="PROSITE" id="PS50089">
    <property type="entry name" value="ZF_RING_2"/>
    <property type="match status" value="1"/>
</dbReference>
<evidence type="ECO:0000256" key="11">
    <source>
        <dbReference type="ARBA" id="ARBA00022989"/>
    </source>
</evidence>
<feature type="transmembrane region" description="Helical" evidence="19">
    <location>
        <begin position="12"/>
        <end position="33"/>
    </location>
</feature>
<dbReference type="EMBL" id="JAXIOK010000022">
    <property type="protein sequence ID" value="KAK4745283.1"/>
    <property type="molecule type" value="Genomic_DNA"/>
</dbReference>
<dbReference type="SMART" id="SM00184">
    <property type="entry name" value="RING"/>
    <property type="match status" value="1"/>
</dbReference>
<comment type="similarity">
    <text evidence="14">Belongs to the RING-type zinc finger family. ATL subfamily.</text>
</comment>
<keyword evidence="13" id="KW-0325">Glycoprotein</keyword>
<evidence type="ECO:0000256" key="19">
    <source>
        <dbReference type="SAM" id="Phobius"/>
    </source>
</evidence>
<feature type="compositionally biased region" description="Pro residues" evidence="18">
    <location>
        <begin position="304"/>
        <end position="314"/>
    </location>
</feature>
<dbReference type="Pfam" id="PF14380">
    <property type="entry name" value="WAK_assoc"/>
    <property type="match status" value="1"/>
</dbReference>
<dbReference type="GO" id="GO:0030247">
    <property type="term" value="F:polysaccharide binding"/>
    <property type="evidence" value="ECO:0007669"/>
    <property type="project" value="InterPro"/>
</dbReference>
<dbReference type="GO" id="GO:0061630">
    <property type="term" value="F:ubiquitin protein ligase activity"/>
    <property type="evidence" value="ECO:0007669"/>
    <property type="project" value="UniProtKB-EC"/>
</dbReference>
<evidence type="ECO:0000256" key="6">
    <source>
        <dbReference type="ARBA" id="ARBA00022723"/>
    </source>
</evidence>
<dbReference type="GO" id="GO:0008270">
    <property type="term" value="F:zinc ion binding"/>
    <property type="evidence" value="ECO:0007669"/>
    <property type="project" value="UniProtKB-KW"/>
</dbReference>
<keyword evidence="6" id="KW-0479">Metal-binding</keyword>
<evidence type="ECO:0000256" key="13">
    <source>
        <dbReference type="ARBA" id="ARBA00023180"/>
    </source>
</evidence>
<name>A0AAN7JJF5_9MYRT</name>
<dbReference type="InterPro" id="IPR001841">
    <property type="entry name" value="Znf_RING"/>
</dbReference>
<reference evidence="21 22" key="1">
    <citation type="journal article" date="2023" name="Hortic Res">
        <title>Pangenome of water caltrop reveals structural variations and asymmetric subgenome divergence after allopolyploidization.</title>
        <authorList>
            <person name="Zhang X."/>
            <person name="Chen Y."/>
            <person name="Wang L."/>
            <person name="Yuan Y."/>
            <person name="Fang M."/>
            <person name="Shi L."/>
            <person name="Lu R."/>
            <person name="Comes H.P."/>
            <person name="Ma Y."/>
            <person name="Chen Y."/>
            <person name="Huang G."/>
            <person name="Zhou Y."/>
            <person name="Zheng Z."/>
            <person name="Qiu Y."/>
        </authorList>
    </citation>
    <scope>NUCLEOTIDE SEQUENCE [LARGE SCALE GENOMIC DNA]</scope>
    <source>
        <tissue evidence="21">Roots</tissue>
    </source>
</reference>
<keyword evidence="7" id="KW-0732">Signal</keyword>
<feature type="region of interest" description="Disordered" evidence="18">
    <location>
        <begin position="301"/>
        <end position="332"/>
    </location>
</feature>
<dbReference type="Gene3D" id="3.30.40.10">
    <property type="entry name" value="Zinc/RING finger domain, C3HC4 (zinc finger)"/>
    <property type="match status" value="1"/>
</dbReference>
<dbReference type="Proteomes" id="UP001345219">
    <property type="component" value="Chromosome 9"/>
</dbReference>
<dbReference type="GO" id="GO:0004674">
    <property type="term" value="F:protein serine/threonine kinase activity"/>
    <property type="evidence" value="ECO:0007669"/>
    <property type="project" value="UniProtKB-KW"/>
</dbReference>
<evidence type="ECO:0000256" key="1">
    <source>
        <dbReference type="ARBA" id="ARBA00000900"/>
    </source>
</evidence>
<keyword evidence="5 19" id="KW-0812">Transmembrane</keyword>
<dbReference type="AlphaFoldDB" id="A0AAN7JJF5"/>
<keyword evidence="8 17" id="KW-0863">Zinc-finger</keyword>
<comment type="catalytic activity">
    <reaction evidence="15">
        <text>L-threonyl-[protein] + ATP = O-phospho-L-threonyl-[protein] + ADP + H(+)</text>
        <dbReference type="Rhea" id="RHEA:46608"/>
        <dbReference type="Rhea" id="RHEA-COMP:11060"/>
        <dbReference type="Rhea" id="RHEA-COMP:11605"/>
        <dbReference type="ChEBI" id="CHEBI:15378"/>
        <dbReference type="ChEBI" id="CHEBI:30013"/>
        <dbReference type="ChEBI" id="CHEBI:30616"/>
        <dbReference type="ChEBI" id="CHEBI:61977"/>
        <dbReference type="ChEBI" id="CHEBI:456216"/>
        <dbReference type="EC" id="2.7.11.1"/>
    </reaction>
</comment>
<evidence type="ECO:0000256" key="12">
    <source>
        <dbReference type="ARBA" id="ARBA00023136"/>
    </source>
</evidence>
<dbReference type="PANTHER" id="PTHR46279">
    <property type="entry name" value="RING/U-BOX SUPERFAMILY PROTEIN"/>
    <property type="match status" value="1"/>
</dbReference>
<keyword evidence="10" id="KW-0862">Zinc</keyword>
<gene>
    <name evidence="21" type="ORF">SAY87_011595</name>
</gene>
<evidence type="ECO:0000256" key="10">
    <source>
        <dbReference type="ARBA" id="ARBA00022833"/>
    </source>
</evidence>
<protein>
    <recommendedName>
        <fullName evidence="20">RING-type domain-containing protein</fullName>
    </recommendedName>
</protein>
<evidence type="ECO:0000256" key="4">
    <source>
        <dbReference type="ARBA" id="ARBA00022679"/>
    </source>
</evidence>
<evidence type="ECO:0000256" key="14">
    <source>
        <dbReference type="ARBA" id="ARBA00024209"/>
    </source>
</evidence>
<feature type="transmembrane region" description="Helical" evidence="19">
    <location>
        <begin position="247"/>
        <end position="269"/>
    </location>
</feature>
<proteinExistence type="inferred from homology"/>
<keyword evidence="22" id="KW-1185">Reference proteome</keyword>
<comment type="pathway">
    <text evidence="3">Protein modification; protein ubiquitination.</text>
</comment>
<dbReference type="InterPro" id="IPR046948">
    <property type="entry name" value="ATL20-22-like"/>
</dbReference>
<accession>A0AAN7JJF5</accession>
<dbReference type="InterPro" id="IPR013083">
    <property type="entry name" value="Znf_RING/FYVE/PHD"/>
</dbReference>